<dbReference type="InterPro" id="IPR002123">
    <property type="entry name" value="Plipid/glycerol_acylTrfase"/>
</dbReference>
<comment type="subcellular location">
    <subcellularLocation>
        <location evidence="1">Cell membrane</location>
        <topology evidence="1">Multi-pass membrane protein</topology>
    </subcellularLocation>
</comment>
<keyword evidence="8" id="KW-0012">Acyltransferase</keyword>
<keyword evidence="8" id="KW-0808">Transferase</keyword>
<dbReference type="CDD" id="cd07989">
    <property type="entry name" value="LPLAT_AGPAT-like"/>
    <property type="match status" value="1"/>
</dbReference>
<proteinExistence type="predicted"/>
<feature type="transmembrane region" description="Helical" evidence="6">
    <location>
        <begin position="770"/>
        <end position="787"/>
    </location>
</feature>
<feature type="transmembrane region" description="Helical" evidence="6">
    <location>
        <begin position="406"/>
        <end position="428"/>
    </location>
</feature>
<feature type="domain" description="Phospholipid/glycerol acyltransferase" evidence="7">
    <location>
        <begin position="910"/>
        <end position="1017"/>
    </location>
</feature>
<keyword evidence="2" id="KW-1003">Cell membrane</keyword>
<feature type="transmembrane region" description="Helical" evidence="6">
    <location>
        <begin position="449"/>
        <end position="469"/>
    </location>
</feature>
<accession>A0A9D9N8U0</accession>
<dbReference type="Proteomes" id="UP000823597">
    <property type="component" value="Unassembled WGS sequence"/>
</dbReference>
<dbReference type="Pfam" id="PF03176">
    <property type="entry name" value="MMPL"/>
    <property type="match status" value="2"/>
</dbReference>
<evidence type="ECO:0000313" key="9">
    <source>
        <dbReference type="Proteomes" id="UP000823597"/>
    </source>
</evidence>
<feature type="transmembrane region" description="Helical" evidence="6">
    <location>
        <begin position="289"/>
        <end position="307"/>
    </location>
</feature>
<reference evidence="8" key="1">
    <citation type="submission" date="2020-10" db="EMBL/GenBank/DDBJ databases">
        <authorList>
            <person name="Gilroy R."/>
        </authorList>
    </citation>
    <scope>NUCLEOTIDE SEQUENCE</scope>
    <source>
        <strain evidence="8">10037</strain>
    </source>
</reference>
<dbReference type="AlphaFoldDB" id="A0A9D9N8U0"/>
<feature type="transmembrane region" description="Helical" evidence="6">
    <location>
        <begin position="679"/>
        <end position="695"/>
    </location>
</feature>
<sequence>MKRMVLKIYDFLSSHRRALLPLLLAVIVLFAVLSSGMKPQEDITAFLPKQDGYARISEAYSNIRAANMQMVTVSPKDIGAVSEYRLMDAADSLIAALLLEDAGKRDFSGIGNEDAGESGSGKHIRSIVSGGDDAGIMQAAAFVVDNIPFYLDSADYCRMAARVDADSVSAALDRVKESMFSFQGVFTSGILLRDPLMFSGSMLSSLKDLAPDNGFSAKDGYLFDEDGNLVFFIESAHPVGETMGNKALIGMVDTVLSRMENDFPECSFDAFGPAYISVGNADTIKRDTILSVSVSLVLLLVLLLYAYNSFRPIFLILGTLLFGLMAGLAAVSALSAEVSLIVLGIGSVLIGIAANYPLHFLDHVADGHSPRESISDIFYPLTIGNITTVGAFLSLLFISSPAMRSLGIYASAMLVGTMLFVLVFLPHFTRKVKTFRRSILPFNLTESRMRHPAAFAIAACAVTVVLYLVSSSGSHFDGNLSNINYVSRENRQKLEDMLDKTNGGTSQVYVVSEGDGMEEALEAYESSKPVLDSLGMEGVSFSGIGSLLPSRSLQRERIALWDSFKRMYGERLLFLVDSVAAEKGFTEDAFGAFYGIMERDFVPEDFGYFSAITEGAASNYLVHAGKSMVVTILNVPPDKVEDVEDRISGALPDNGSFVFDGGSLMRGLVETLSGDFDKVLYICSLLVLVFLFISFGRAELVFAAFMPLFVGWIWILGIMELFSIDFNIVNIILATFIFGMGDDYTIFMLEGSIYEYTYGKRMLGRYRNTIALSAATMFIGIGSLIVAKHPAMRGLAEVTIVGMAVVVAMAYTIPPLIFNFLTRIKGVKRRFPVTMVSIARTCIIYLCGVIMGFLLVIIGFVTITLLRGGERARKRYLRLLKTIMRFSSVHLFGGGCMYADRYGEDFSVPAVVICNHQSRLDLMLVMALSDKFSIVMNRWNFRVFGLFARYAGYIPASDIYEGGMQKVSEALSEGRSVLIFPEGTRSPDCSIGRFHKGAFEIAGRFGLDIVEMLVHGTGNCLPKGVSFVESFPMRCEIVRRIPNAMIPSRKDMRRIMSEDYKDLCRISETVSYCKKEVLARFRYMEKSVRLAARKALAECSDGTIGALRGKADGGILVINEEGYGAFSLLAALVLKDLEIHSQVQCREHYEVAVNCASIPKNLHFADVSGLADVPLSTIPEVQ</sequence>
<comment type="caution">
    <text evidence="8">The sequence shown here is derived from an EMBL/GenBank/DDBJ whole genome shotgun (WGS) entry which is preliminary data.</text>
</comment>
<dbReference type="GO" id="GO:0016746">
    <property type="term" value="F:acyltransferase activity"/>
    <property type="evidence" value="ECO:0007669"/>
    <property type="project" value="UniProtKB-KW"/>
</dbReference>
<name>A0A9D9N8U0_9BACT</name>
<dbReference type="PANTHER" id="PTHR33406:SF13">
    <property type="entry name" value="MEMBRANE PROTEIN YDFJ"/>
    <property type="match status" value="1"/>
</dbReference>
<dbReference type="Gene3D" id="1.20.1640.10">
    <property type="entry name" value="Multidrug efflux transporter AcrB transmembrane domain"/>
    <property type="match status" value="2"/>
</dbReference>
<dbReference type="EMBL" id="JADIME010000007">
    <property type="protein sequence ID" value="MBO8464464.1"/>
    <property type="molecule type" value="Genomic_DNA"/>
</dbReference>
<feature type="transmembrane region" description="Helical" evidence="6">
    <location>
        <begin position="702"/>
        <end position="722"/>
    </location>
</feature>
<dbReference type="SUPFAM" id="SSF69593">
    <property type="entry name" value="Glycerol-3-phosphate (1)-acyltransferase"/>
    <property type="match status" value="1"/>
</dbReference>
<feature type="transmembrane region" description="Helical" evidence="6">
    <location>
        <begin position="842"/>
        <end position="866"/>
    </location>
</feature>
<evidence type="ECO:0000256" key="2">
    <source>
        <dbReference type="ARBA" id="ARBA00022475"/>
    </source>
</evidence>
<evidence type="ECO:0000313" key="8">
    <source>
        <dbReference type="EMBL" id="MBO8464464.1"/>
    </source>
</evidence>
<dbReference type="GO" id="GO:0005886">
    <property type="term" value="C:plasma membrane"/>
    <property type="evidence" value="ECO:0007669"/>
    <property type="project" value="UniProtKB-SubCell"/>
</dbReference>
<dbReference type="InterPro" id="IPR004869">
    <property type="entry name" value="MMPL_dom"/>
</dbReference>
<evidence type="ECO:0000256" key="1">
    <source>
        <dbReference type="ARBA" id="ARBA00004651"/>
    </source>
</evidence>
<feature type="transmembrane region" description="Helical" evidence="6">
    <location>
        <begin position="378"/>
        <end position="400"/>
    </location>
</feature>
<feature type="transmembrane region" description="Helical" evidence="6">
    <location>
        <begin position="799"/>
        <end position="821"/>
    </location>
</feature>
<gene>
    <name evidence="8" type="ORF">IAB93_00530</name>
</gene>
<evidence type="ECO:0000256" key="5">
    <source>
        <dbReference type="ARBA" id="ARBA00023136"/>
    </source>
</evidence>
<reference evidence="8" key="2">
    <citation type="journal article" date="2021" name="PeerJ">
        <title>Extensive microbial diversity within the chicken gut microbiome revealed by metagenomics and culture.</title>
        <authorList>
            <person name="Gilroy R."/>
            <person name="Ravi A."/>
            <person name="Getino M."/>
            <person name="Pursley I."/>
            <person name="Horton D.L."/>
            <person name="Alikhan N.F."/>
            <person name="Baker D."/>
            <person name="Gharbi K."/>
            <person name="Hall N."/>
            <person name="Watson M."/>
            <person name="Adriaenssens E.M."/>
            <person name="Foster-Nyarko E."/>
            <person name="Jarju S."/>
            <person name="Secka A."/>
            <person name="Antonio M."/>
            <person name="Oren A."/>
            <person name="Chaudhuri R.R."/>
            <person name="La Ragione R."/>
            <person name="Hildebrand F."/>
            <person name="Pallen M.J."/>
        </authorList>
    </citation>
    <scope>NUCLEOTIDE SEQUENCE</scope>
    <source>
        <strain evidence="8">10037</strain>
    </source>
</reference>
<feature type="transmembrane region" description="Helical" evidence="6">
    <location>
        <begin position="340"/>
        <end position="358"/>
    </location>
</feature>
<dbReference type="SUPFAM" id="SSF82866">
    <property type="entry name" value="Multidrug efflux transporter AcrB transmembrane domain"/>
    <property type="match status" value="2"/>
</dbReference>
<evidence type="ECO:0000256" key="4">
    <source>
        <dbReference type="ARBA" id="ARBA00022989"/>
    </source>
</evidence>
<dbReference type="PANTHER" id="PTHR33406">
    <property type="entry name" value="MEMBRANE PROTEIN MJ1562-RELATED"/>
    <property type="match status" value="1"/>
</dbReference>
<keyword evidence="5 6" id="KW-0472">Membrane</keyword>
<dbReference type="Pfam" id="PF01553">
    <property type="entry name" value="Acyltransferase"/>
    <property type="match status" value="1"/>
</dbReference>
<organism evidence="8 9">
    <name type="scientific">Candidatus Merdivivens pullistercoris</name>
    <dbReference type="NCBI Taxonomy" id="2840873"/>
    <lineage>
        <taxon>Bacteria</taxon>
        <taxon>Pseudomonadati</taxon>
        <taxon>Bacteroidota</taxon>
        <taxon>Bacteroidia</taxon>
        <taxon>Bacteroidales</taxon>
        <taxon>Muribaculaceae</taxon>
        <taxon>Muribaculaceae incertae sedis</taxon>
        <taxon>Candidatus Merdivivens</taxon>
    </lineage>
</organism>
<evidence type="ECO:0000256" key="6">
    <source>
        <dbReference type="SAM" id="Phobius"/>
    </source>
</evidence>
<evidence type="ECO:0000256" key="3">
    <source>
        <dbReference type="ARBA" id="ARBA00022692"/>
    </source>
</evidence>
<protein>
    <submittedName>
        <fullName evidence="8">1-acyl-sn-glycerol-3-phosphate acyltransferase</fullName>
    </submittedName>
</protein>
<evidence type="ECO:0000259" key="7">
    <source>
        <dbReference type="SMART" id="SM00563"/>
    </source>
</evidence>
<keyword evidence="4 6" id="KW-1133">Transmembrane helix</keyword>
<feature type="transmembrane region" description="Helical" evidence="6">
    <location>
        <begin position="314"/>
        <end position="334"/>
    </location>
</feature>
<dbReference type="InterPro" id="IPR050545">
    <property type="entry name" value="Mycobact_MmpL"/>
</dbReference>
<keyword evidence="3 6" id="KW-0812">Transmembrane</keyword>
<dbReference type="SMART" id="SM00563">
    <property type="entry name" value="PlsC"/>
    <property type="match status" value="1"/>
</dbReference>